<evidence type="ECO:0000313" key="6">
    <source>
        <dbReference type="Proteomes" id="UP000094426"/>
    </source>
</evidence>
<dbReference type="EMBL" id="LNZG01000023">
    <property type="protein sequence ID" value="ODA90050.1"/>
    <property type="molecule type" value="Genomic_DNA"/>
</dbReference>
<evidence type="ECO:0000256" key="2">
    <source>
        <dbReference type="PROSITE-ProRule" id="PRU00335"/>
    </source>
</evidence>
<evidence type="ECO:0000313" key="5">
    <source>
        <dbReference type="EMBL" id="ODA90050.1"/>
    </source>
</evidence>
<organism evidence="5 6">
    <name type="scientific">Leifsonia xyli subsp. xyli</name>
    <dbReference type="NCBI Taxonomy" id="59736"/>
    <lineage>
        <taxon>Bacteria</taxon>
        <taxon>Bacillati</taxon>
        <taxon>Actinomycetota</taxon>
        <taxon>Actinomycetes</taxon>
        <taxon>Micrococcales</taxon>
        <taxon>Microbacteriaceae</taxon>
        <taxon>Leifsonia</taxon>
    </lineage>
</organism>
<proteinExistence type="predicted"/>
<dbReference type="InterPro" id="IPR050109">
    <property type="entry name" value="HTH-type_TetR-like_transc_reg"/>
</dbReference>
<gene>
    <name evidence="5" type="ORF">ATY41_03205</name>
</gene>
<dbReference type="Pfam" id="PF00440">
    <property type="entry name" value="TetR_N"/>
    <property type="match status" value="1"/>
</dbReference>
<feature type="DNA-binding region" description="H-T-H motif" evidence="2">
    <location>
        <begin position="29"/>
        <end position="48"/>
    </location>
</feature>
<dbReference type="InterPro" id="IPR001647">
    <property type="entry name" value="HTH_TetR"/>
</dbReference>
<accession>A0A1E2SK32</accession>
<dbReference type="Pfam" id="PF17926">
    <property type="entry name" value="TetR_C_21"/>
    <property type="match status" value="1"/>
</dbReference>
<dbReference type="PANTHER" id="PTHR30328:SF54">
    <property type="entry name" value="HTH-TYPE TRANSCRIPTIONAL REPRESSOR SCO4008"/>
    <property type="match status" value="1"/>
</dbReference>
<dbReference type="InterPro" id="IPR041467">
    <property type="entry name" value="Sco4008_C"/>
</dbReference>
<dbReference type="GO" id="GO:0006355">
    <property type="term" value="P:regulation of DNA-templated transcription"/>
    <property type="evidence" value="ECO:0007669"/>
    <property type="project" value="UniProtKB-ARBA"/>
</dbReference>
<feature type="compositionally biased region" description="Basic residues" evidence="3">
    <location>
        <begin position="195"/>
        <end position="208"/>
    </location>
</feature>
<dbReference type="SUPFAM" id="SSF46689">
    <property type="entry name" value="Homeodomain-like"/>
    <property type="match status" value="1"/>
</dbReference>
<comment type="caution">
    <text evidence="5">The sequence shown here is derived from an EMBL/GenBank/DDBJ whole genome shotgun (WGS) entry which is preliminary data.</text>
</comment>
<evidence type="ECO:0000259" key="4">
    <source>
        <dbReference type="PROSITE" id="PS50977"/>
    </source>
</evidence>
<sequence length="208" mass="21700">MAWDTERTRTLLLEAATAEFATHGIAGGRIDRIALAAGINKERLYSYFGGKETLFDTVLEHQLSRAGDDVPPPAADTGPGGVADYAAGLLARHRSDPSLARLLLWEGLERGKAVAAERRASQAAEKAAAIAGALPGMTTAQAQHLLLTILTLANAWATLPNLTGMCGQEGEALVSAIRSAVLTLAESAGAPAAGRRPRRHKHPGVPAT</sequence>
<protein>
    <recommendedName>
        <fullName evidence="4">HTH tetR-type domain-containing protein</fullName>
    </recommendedName>
</protein>
<dbReference type="RefSeq" id="WP_011186947.1">
    <property type="nucleotide sequence ID" value="NZ_LNZG01000023.1"/>
</dbReference>
<dbReference type="AlphaFoldDB" id="A0A1E2SK32"/>
<dbReference type="InterPro" id="IPR036271">
    <property type="entry name" value="Tet_transcr_reg_TetR-rel_C_sf"/>
</dbReference>
<dbReference type="InterPro" id="IPR009057">
    <property type="entry name" value="Homeodomain-like_sf"/>
</dbReference>
<dbReference type="OrthoDB" id="4726108at2"/>
<evidence type="ECO:0000256" key="1">
    <source>
        <dbReference type="ARBA" id="ARBA00023125"/>
    </source>
</evidence>
<dbReference type="PRINTS" id="PR00455">
    <property type="entry name" value="HTHTETR"/>
</dbReference>
<name>A0A1E2SK32_LEIXY</name>
<dbReference type="PROSITE" id="PS50977">
    <property type="entry name" value="HTH_TETR_2"/>
    <property type="match status" value="1"/>
</dbReference>
<keyword evidence="1 2" id="KW-0238">DNA-binding</keyword>
<dbReference type="Gene3D" id="1.10.357.10">
    <property type="entry name" value="Tetracycline Repressor, domain 2"/>
    <property type="match status" value="1"/>
</dbReference>
<feature type="domain" description="HTH tetR-type" evidence="4">
    <location>
        <begin position="6"/>
        <end position="66"/>
    </location>
</feature>
<dbReference type="Proteomes" id="UP000094426">
    <property type="component" value="Unassembled WGS sequence"/>
</dbReference>
<reference evidence="5 6" key="1">
    <citation type="submission" date="2015-11" db="EMBL/GenBank/DDBJ databases">
        <authorList>
            <person name="Zhang Y."/>
            <person name="Guo Z."/>
        </authorList>
    </citation>
    <scope>NUCLEOTIDE SEQUENCE [LARGE SCALE GENOMIC DNA]</scope>
    <source>
        <strain evidence="6">gdw1</strain>
    </source>
</reference>
<feature type="region of interest" description="Disordered" evidence="3">
    <location>
        <begin position="188"/>
        <end position="208"/>
    </location>
</feature>
<dbReference type="GO" id="GO:0003677">
    <property type="term" value="F:DNA binding"/>
    <property type="evidence" value="ECO:0007669"/>
    <property type="project" value="UniProtKB-UniRule"/>
</dbReference>
<dbReference type="PANTHER" id="PTHR30328">
    <property type="entry name" value="TRANSCRIPTIONAL REPRESSOR"/>
    <property type="match status" value="1"/>
</dbReference>
<evidence type="ECO:0000256" key="3">
    <source>
        <dbReference type="SAM" id="MobiDB-lite"/>
    </source>
</evidence>
<dbReference type="SUPFAM" id="SSF48498">
    <property type="entry name" value="Tetracyclin repressor-like, C-terminal domain"/>
    <property type="match status" value="1"/>
</dbReference>
<dbReference type="OMA" id="RLLFWEG"/>